<accession>A0AAX6F728</accession>
<reference evidence="2" key="1">
    <citation type="journal article" date="2023" name="GigaByte">
        <title>Genome assembly of the bearded iris, Iris pallida Lam.</title>
        <authorList>
            <person name="Bruccoleri R.E."/>
            <person name="Oakeley E.J."/>
            <person name="Faust A.M.E."/>
            <person name="Altorfer M."/>
            <person name="Dessus-Babus S."/>
            <person name="Burckhardt D."/>
            <person name="Oertli M."/>
            <person name="Naumann U."/>
            <person name="Petersen F."/>
            <person name="Wong J."/>
        </authorList>
    </citation>
    <scope>NUCLEOTIDE SEQUENCE</scope>
    <source>
        <strain evidence="2">GSM-AAB239-AS_SAM_17_03QT</strain>
    </source>
</reference>
<protein>
    <submittedName>
        <fullName evidence="2">Pentatricopeptide repeat-containing protein</fullName>
    </submittedName>
</protein>
<evidence type="ECO:0000313" key="3">
    <source>
        <dbReference type="Proteomes" id="UP001140949"/>
    </source>
</evidence>
<dbReference type="AlphaFoldDB" id="A0AAX6F728"/>
<evidence type="ECO:0000313" key="2">
    <source>
        <dbReference type="EMBL" id="KAJ6811755.1"/>
    </source>
</evidence>
<name>A0AAX6F728_IRIPA</name>
<comment type="caution">
    <text evidence="2">The sequence shown here is derived from an EMBL/GenBank/DDBJ whole genome shotgun (WGS) entry which is preliminary data.</text>
</comment>
<dbReference type="PANTHER" id="PTHR47926">
    <property type="entry name" value="PENTATRICOPEPTIDE REPEAT-CONTAINING PROTEIN"/>
    <property type="match status" value="1"/>
</dbReference>
<dbReference type="PANTHER" id="PTHR47926:SF423">
    <property type="entry name" value="REPEAT-CONTAINING PROTEIN, PUTATIVE-RELATED"/>
    <property type="match status" value="1"/>
</dbReference>
<proteinExistence type="predicted"/>
<keyword evidence="3" id="KW-1185">Reference proteome</keyword>
<dbReference type="InterPro" id="IPR011990">
    <property type="entry name" value="TPR-like_helical_dom_sf"/>
</dbReference>
<dbReference type="InterPro" id="IPR002885">
    <property type="entry name" value="PPR_rpt"/>
</dbReference>
<keyword evidence="1" id="KW-0677">Repeat</keyword>
<gene>
    <name evidence="2" type="ORF">M6B38_150545</name>
</gene>
<reference evidence="2" key="2">
    <citation type="submission" date="2023-04" db="EMBL/GenBank/DDBJ databases">
        <authorList>
            <person name="Bruccoleri R.E."/>
            <person name="Oakeley E.J."/>
            <person name="Faust A.-M."/>
            <person name="Dessus-Babus S."/>
            <person name="Altorfer M."/>
            <person name="Burckhardt D."/>
            <person name="Oertli M."/>
            <person name="Naumann U."/>
            <person name="Petersen F."/>
            <person name="Wong J."/>
        </authorList>
    </citation>
    <scope>NUCLEOTIDE SEQUENCE</scope>
    <source>
        <strain evidence="2">GSM-AAB239-AS_SAM_17_03QT</strain>
        <tissue evidence="2">Leaf</tissue>
    </source>
</reference>
<organism evidence="2 3">
    <name type="scientific">Iris pallida</name>
    <name type="common">Sweet iris</name>
    <dbReference type="NCBI Taxonomy" id="29817"/>
    <lineage>
        <taxon>Eukaryota</taxon>
        <taxon>Viridiplantae</taxon>
        <taxon>Streptophyta</taxon>
        <taxon>Embryophyta</taxon>
        <taxon>Tracheophyta</taxon>
        <taxon>Spermatophyta</taxon>
        <taxon>Magnoliopsida</taxon>
        <taxon>Liliopsida</taxon>
        <taxon>Asparagales</taxon>
        <taxon>Iridaceae</taxon>
        <taxon>Iridoideae</taxon>
        <taxon>Irideae</taxon>
        <taxon>Iris</taxon>
    </lineage>
</organism>
<dbReference type="Gene3D" id="1.25.40.10">
    <property type="entry name" value="Tetratricopeptide repeat domain"/>
    <property type="match status" value="1"/>
</dbReference>
<evidence type="ECO:0000256" key="1">
    <source>
        <dbReference type="ARBA" id="ARBA00022737"/>
    </source>
</evidence>
<dbReference type="InterPro" id="IPR046960">
    <property type="entry name" value="PPR_At4g14850-like_plant"/>
</dbReference>
<dbReference type="GO" id="GO:0003723">
    <property type="term" value="F:RNA binding"/>
    <property type="evidence" value="ECO:0007669"/>
    <property type="project" value="InterPro"/>
</dbReference>
<dbReference type="Proteomes" id="UP001140949">
    <property type="component" value="Unassembled WGS sequence"/>
</dbReference>
<dbReference type="NCBIfam" id="TIGR00756">
    <property type="entry name" value="PPR"/>
    <property type="match status" value="1"/>
</dbReference>
<sequence>MGLLCRYGELGNLLMLFNEMSNKTIFWINYTAVSLLSICSNSNGLELGCSLHGLTIKRNVESSDVFAHNLLMDMYAKCGNLEGCLRVFEESYIMDNSDIRAGTSWLCP</sequence>
<dbReference type="Pfam" id="PF01535">
    <property type="entry name" value="PPR"/>
    <property type="match status" value="1"/>
</dbReference>
<dbReference type="EMBL" id="JANAVB010031417">
    <property type="protein sequence ID" value="KAJ6811755.1"/>
    <property type="molecule type" value="Genomic_DNA"/>
</dbReference>
<dbReference type="GO" id="GO:0009451">
    <property type="term" value="P:RNA modification"/>
    <property type="evidence" value="ECO:0007669"/>
    <property type="project" value="InterPro"/>
</dbReference>